<evidence type="ECO:0000259" key="6">
    <source>
        <dbReference type="Pfam" id="PF01756"/>
    </source>
</evidence>
<evidence type="ECO:0000313" key="8">
    <source>
        <dbReference type="EMBL" id="WNF01472.1"/>
    </source>
</evidence>
<proteinExistence type="inferred from homology"/>
<protein>
    <submittedName>
        <fullName evidence="8">Acyl-CoA dehydrogenase</fullName>
    </submittedName>
</protein>
<gene>
    <name evidence="8" type="ORF">PS467_07745</name>
</gene>
<evidence type="ECO:0000256" key="1">
    <source>
        <dbReference type="ARBA" id="ARBA00001974"/>
    </source>
</evidence>
<keyword evidence="3" id="KW-0285">Flavoprotein</keyword>
<dbReference type="PIRSF" id="PIRSF000168">
    <property type="entry name" value="Acyl-CoA_oxidase"/>
    <property type="match status" value="1"/>
</dbReference>
<dbReference type="PANTHER" id="PTHR10909">
    <property type="entry name" value="ELECTRON TRANSPORT OXIDOREDUCTASE"/>
    <property type="match status" value="1"/>
</dbReference>
<keyword evidence="9" id="KW-1185">Reference proteome</keyword>
<dbReference type="Proteomes" id="UP001305606">
    <property type="component" value="Chromosome"/>
</dbReference>
<dbReference type="InterPro" id="IPR036250">
    <property type="entry name" value="AcylCo_DH-like_C"/>
</dbReference>
<feature type="domain" description="Acyl-CoA oxidase C-alpha1" evidence="7">
    <location>
        <begin position="297"/>
        <end position="434"/>
    </location>
</feature>
<dbReference type="Pfam" id="PF01756">
    <property type="entry name" value="ACOX"/>
    <property type="match status" value="1"/>
</dbReference>
<organism evidence="8 9">
    <name type="scientific">Streptomyces luomodiensis</name>
    <dbReference type="NCBI Taxonomy" id="3026192"/>
    <lineage>
        <taxon>Bacteria</taxon>
        <taxon>Bacillati</taxon>
        <taxon>Actinomycetota</taxon>
        <taxon>Actinomycetes</taxon>
        <taxon>Kitasatosporales</taxon>
        <taxon>Streptomycetaceae</taxon>
        <taxon>Streptomyces</taxon>
    </lineage>
</organism>
<dbReference type="PANTHER" id="PTHR10909:SF382">
    <property type="entry name" value="ACYL-COENZYME A OXIDASE"/>
    <property type="match status" value="1"/>
</dbReference>
<evidence type="ECO:0000256" key="2">
    <source>
        <dbReference type="ARBA" id="ARBA00006288"/>
    </source>
</evidence>
<feature type="domain" description="Acyl-CoA oxidase C-terminal" evidence="6">
    <location>
        <begin position="468"/>
        <end position="598"/>
    </location>
</feature>
<comment type="similarity">
    <text evidence="2">Belongs to the acyl-CoA oxidase family.</text>
</comment>
<dbReference type="InterPro" id="IPR055060">
    <property type="entry name" value="ACOX_C_alpha1"/>
</dbReference>
<comment type="cofactor">
    <cofactor evidence="1">
        <name>FAD</name>
        <dbReference type="ChEBI" id="CHEBI:57692"/>
    </cofactor>
</comment>
<dbReference type="EMBL" id="CP117522">
    <property type="protein sequence ID" value="WNF01472.1"/>
    <property type="molecule type" value="Genomic_DNA"/>
</dbReference>
<dbReference type="Pfam" id="PF22924">
    <property type="entry name" value="ACOX_C_alpha1"/>
    <property type="match status" value="1"/>
</dbReference>
<keyword evidence="5" id="KW-0560">Oxidoreductase</keyword>
<dbReference type="InterPro" id="IPR012258">
    <property type="entry name" value="Acyl-CoA_oxidase"/>
</dbReference>
<dbReference type="SUPFAM" id="SSF56645">
    <property type="entry name" value="Acyl-CoA dehydrogenase NM domain-like"/>
    <property type="match status" value="1"/>
</dbReference>
<evidence type="ECO:0000313" key="9">
    <source>
        <dbReference type="Proteomes" id="UP001305606"/>
    </source>
</evidence>
<evidence type="ECO:0000256" key="4">
    <source>
        <dbReference type="ARBA" id="ARBA00022827"/>
    </source>
</evidence>
<evidence type="ECO:0000256" key="5">
    <source>
        <dbReference type="ARBA" id="ARBA00023002"/>
    </source>
</evidence>
<dbReference type="InterPro" id="IPR002655">
    <property type="entry name" value="Acyl-CoA_oxidase_C"/>
</dbReference>
<evidence type="ECO:0000256" key="3">
    <source>
        <dbReference type="ARBA" id="ARBA00022630"/>
    </source>
</evidence>
<dbReference type="InterPro" id="IPR046373">
    <property type="entry name" value="Acyl-CoA_Oxase/DH_mid-dom_sf"/>
</dbReference>
<dbReference type="RefSeq" id="WP_311039785.1">
    <property type="nucleotide sequence ID" value="NZ_CP117522.1"/>
</dbReference>
<evidence type="ECO:0000259" key="7">
    <source>
        <dbReference type="Pfam" id="PF22924"/>
    </source>
</evidence>
<accession>A0ABY9VA04</accession>
<dbReference type="Gene3D" id="1.20.140.10">
    <property type="entry name" value="Butyryl-CoA Dehydrogenase, subunit A, domain 3"/>
    <property type="match status" value="2"/>
</dbReference>
<sequence length="619" mass="66953">MIAAVGTGAPADGAAVPAHRVRVPLLTEVLFDGRFDDLHRPWTELFRRDIFRYRDGLSPSERSELAYERLRILNEEIDSVAEFVAATDRLVSLHEWSGMVDGTLTTLATIHYNLFLGSLLRLAPRDTVDLSPFTRLRRYGTVLITELGYGNNAAELETTATYRPDTDTFVLHTPSPGAQKFMPNTGPAGGPKSGLVAARLIVRGQDCGVFLFLVPLRDAHGPLPGIRVRPLSETPGSAVDHAITSFDRVTLERTALLAGDHADLTAEGTFHSTIASRRRRFLRSIQRVTTGKLCLSAAALGGARAGLTVAVRYAHRRHTFAPASRSGVPVFAYRCHQTRVLGAAARAYAATFLLRETTRRCADRDDTESAEAELLVAAAKGWITWQARDIALECRERCGAQGLLSANRIVDLLTPIESTITAEGDNLVIWTKAAADMLTGRGYRPPPAPAARTGPPTDPALLLDLLVHHELYCLRHARGRLSAPSTGPMDRWNHAVNPALDLVDAYATRRAAQAFLAAVGRVGDRATRNVLERVFQLFALQRLAPHAGLLLAEGHLTAAAVRDLAPAVDRVSAQLAPDALALVEAFAVPDPILQAPIATDGYAAAYDDPAGPWQRAPVG</sequence>
<dbReference type="SUPFAM" id="SSF47203">
    <property type="entry name" value="Acyl-CoA dehydrogenase C-terminal domain-like"/>
    <property type="match status" value="2"/>
</dbReference>
<keyword evidence="4" id="KW-0274">FAD</keyword>
<reference evidence="8 9" key="1">
    <citation type="submission" date="2023-02" db="EMBL/GenBank/DDBJ databases">
        <title>Streptomyces sp. SCA4-21 with antifungal activity against Fusarium oxysporum f. sp. cubense, Streptomyces sp. SCA2-17 with antifungal activity against Fusarium oxysporum f. sp. cubense.</title>
        <authorList>
            <person name="Qi D."/>
        </authorList>
    </citation>
    <scope>NUCLEOTIDE SEQUENCE [LARGE SCALE GENOMIC DNA]</scope>
    <source>
        <strain evidence="8 9">SCA4-21</strain>
    </source>
</reference>
<dbReference type="InterPro" id="IPR009100">
    <property type="entry name" value="AcylCoA_DH/oxidase_NM_dom_sf"/>
</dbReference>
<dbReference type="Gene3D" id="2.40.110.10">
    <property type="entry name" value="Butyryl-CoA Dehydrogenase, subunit A, domain 2"/>
    <property type="match status" value="1"/>
</dbReference>
<name>A0ABY9VA04_9ACTN</name>